<reference evidence="3" key="1">
    <citation type="journal article" date="2017" name="Nat. Ecol. Evol.">
        <title>Genome expansion and lineage-specific genetic innovations in the forest pathogenic fungi Armillaria.</title>
        <authorList>
            <person name="Sipos G."/>
            <person name="Prasanna A.N."/>
            <person name="Walter M.C."/>
            <person name="O'Connor E."/>
            <person name="Balint B."/>
            <person name="Krizsan K."/>
            <person name="Kiss B."/>
            <person name="Hess J."/>
            <person name="Varga T."/>
            <person name="Slot J."/>
            <person name="Riley R."/>
            <person name="Boka B."/>
            <person name="Rigling D."/>
            <person name="Barry K."/>
            <person name="Lee J."/>
            <person name="Mihaltcheva S."/>
            <person name="LaButti K."/>
            <person name="Lipzen A."/>
            <person name="Waldron R."/>
            <person name="Moloney N.M."/>
            <person name="Sperisen C."/>
            <person name="Kredics L."/>
            <person name="Vagvoelgyi C."/>
            <person name="Patrignani A."/>
            <person name="Fitzpatrick D."/>
            <person name="Nagy I."/>
            <person name="Doyle S."/>
            <person name="Anderson J.B."/>
            <person name="Grigoriev I.V."/>
            <person name="Gueldener U."/>
            <person name="Muensterkoetter M."/>
            <person name="Nagy L.G."/>
        </authorList>
    </citation>
    <scope>NUCLEOTIDE SEQUENCE [LARGE SCALE GENOMIC DNA]</scope>
    <source>
        <strain evidence="3">C18/9</strain>
    </source>
</reference>
<dbReference type="OrthoDB" id="3247418at2759"/>
<name>A0A284S2I9_ARMOS</name>
<dbReference type="Pfam" id="PF13960">
    <property type="entry name" value="DUF4218"/>
    <property type="match status" value="1"/>
</dbReference>
<organism evidence="2 3">
    <name type="scientific">Armillaria ostoyae</name>
    <name type="common">Armillaria root rot fungus</name>
    <dbReference type="NCBI Taxonomy" id="47428"/>
    <lineage>
        <taxon>Eukaryota</taxon>
        <taxon>Fungi</taxon>
        <taxon>Dikarya</taxon>
        <taxon>Basidiomycota</taxon>
        <taxon>Agaricomycotina</taxon>
        <taxon>Agaricomycetes</taxon>
        <taxon>Agaricomycetidae</taxon>
        <taxon>Agaricales</taxon>
        <taxon>Marasmiineae</taxon>
        <taxon>Physalacriaceae</taxon>
        <taxon>Armillaria</taxon>
    </lineage>
</organism>
<feature type="domain" description="DUF4218" evidence="1">
    <location>
        <begin position="105"/>
        <end position="166"/>
    </location>
</feature>
<evidence type="ECO:0000259" key="1">
    <source>
        <dbReference type="Pfam" id="PF13960"/>
    </source>
</evidence>
<accession>A0A284S2I9</accession>
<gene>
    <name evidence="2" type="ORF">ARMOST_18692</name>
</gene>
<protein>
    <recommendedName>
        <fullName evidence="1">DUF4218 domain-containing protein</fullName>
    </recommendedName>
</protein>
<evidence type="ECO:0000313" key="2">
    <source>
        <dbReference type="EMBL" id="SJL15206.1"/>
    </source>
</evidence>
<dbReference type="AlphaFoldDB" id="A0A284S2I9"/>
<sequence>MAGQVFTQSEMEELWLDIEHMVTPSWVTPVPTKLGTSGHGKLKVDQWRVLGTAYLPMTLTRLWAKTDETALSQRRQQILEATHSLVTAVNIASSRTTSCLAANMYQNNILTYIVQVKELFPDYRFRPNHHMAIHLHEYLHFYGPVHSWWTFPFERVIDMLQRITTNYITGQYEKTIAFSFNRAARLRALLSKDTCPPELQNCRDMFERLVKPDARSVSMMDMFGFLPQTDDFDDEDDGEDESYRTLERQCQLPDEIREAFKDSDIAEAPDTASLLDQLIINGIKYTVFSRNAGNSHILISNAATDPLIPAQIEHIIQTKDPSCYLVVRCHLPADVSYNPFQDFPGCRAQMLVLNEHDECLIVIQPEHVRSHFASCPVKWEDKNINIAISMAKEYNVAK</sequence>
<dbReference type="InterPro" id="IPR025452">
    <property type="entry name" value="DUF4218"/>
</dbReference>
<dbReference type="STRING" id="47428.A0A284S2I9"/>
<keyword evidence="3" id="KW-1185">Reference proteome</keyword>
<evidence type="ECO:0000313" key="3">
    <source>
        <dbReference type="Proteomes" id="UP000219338"/>
    </source>
</evidence>
<dbReference type="EMBL" id="FUEG01000027">
    <property type="protein sequence ID" value="SJL15206.1"/>
    <property type="molecule type" value="Genomic_DNA"/>
</dbReference>
<dbReference type="Proteomes" id="UP000219338">
    <property type="component" value="Unassembled WGS sequence"/>
</dbReference>
<proteinExistence type="predicted"/>